<dbReference type="GO" id="GO:0003697">
    <property type="term" value="F:single-stranded DNA binding"/>
    <property type="evidence" value="ECO:0007669"/>
    <property type="project" value="InterPro"/>
</dbReference>
<evidence type="ECO:0000256" key="1">
    <source>
        <dbReference type="ARBA" id="ARBA00008136"/>
    </source>
</evidence>
<keyword evidence="2 8" id="KW-0645">Protease</keyword>
<keyword evidence="4 8" id="KW-0378">Hydrolase</keyword>
<keyword evidence="5" id="KW-0190">Covalent protein-DNA linkage</keyword>
<organism evidence="9 10">
    <name type="scientific">Candidatus Woesebacteria bacterium GW2011_GWB1_39_10b</name>
    <dbReference type="NCBI Taxonomy" id="1618573"/>
    <lineage>
        <taxon>Bacteria</taxon>
        <taxon>Candidatus Woeseibacteriota</taxon>
    </lineage>
</organism>
<evidence type="ECO:0000313" key="9">
    <source>
        <dbReference type="EMBL" id="KKQ93560.1"/>
    </source>
</evidence>
<evidence type="ECO:0000256" key="4">
    <source>
        <dbReference type="ARBA" id="ARBA00022801"/>
    </source>
</evidence>
<accession>A0A0G0LZU8</accession>
<gene>
    <name evidence="9" type="ORF">UT19_C0010G0004</name>
</gene>
<evidence type="ECO:0000256" key="6">
    <source>
        <dbReference type="ARBA" id="ARBA00023125"/>
    </source>
</evidence>
<dbReference type="InterPro" id="IPR003738">
    <property type="entry name" value="SRAP"/>
</dbReference>
<evidence type="ECO:0000256" key="2">
    <source>
        <dbReference type="ARBA" id="ARBA00022670"/>
    </source>
</evidence>
<evidence type="ECO:0000256" key="3">
    <source>
        <dbReference type="ARBA" id="ARBA00022763"/>
    </source>
</evidence>
<dbReference type="EMBL" id="LBVW01000010">
    <property type="protein sequence ID" value="KKQ93560.1"/>
    <property type="molecule type" value="Genomic_DNA"/>
</dbReference>
<keyword evidence="7" id="KW-0456">Lyase</keyword>
<dbReference type="Proteomes" id="UP000034932">
    <property type="component" value="Unassembled WGS sequence"/>
</dbReference>
<evidence type="ECO:0000256" key="8">
    <source>
        <dbReference type="RuleBase" id="RU364100"/>
    </source>
</evidence>
<reference evidence="9 10" key="1">
    <citation type="journal article" date="2015" name="Nature">
        <title>rRNA introns, odd ribosomes, and small enigmatic genomes across a large radiation of phyla.</title>
        <authorList>
            <person name="Brown C.T."/>
            <person name="Hug L.A."/>
            <person name="Thomas B.C."/>
            <person name="Sharon I."/>
            <person name="Castelle C.J."/>
            <person name="Singh A."/>
            <person name="Wilkins M.J."/>
            <person name="Williams K.H."/>
            <person name="Banfield J.F."/>
        </authorList>
    </citation>
    <scope>NUCLEOTIDE SEQUENCE [LARGE SCALE GENOMIC DNA]</scope>
</reference>
<dbReference type="GO" id="GO:0008233">
    <property type="term" value="F:peptidase activity"/>
    <property type="evidence" value="ECO:0007669"/>
    <property type="project" value="UniProtKB-KW"/>
</dbReference>
<dbReference type="STRING" id="1618573.UT19_C0010G0004"/>
<dbReference type="PANTHER" id="PTHR13604:SF0">
    <property type="entry name" value="ABASIC SITE PROCESSING PROTEIN HMCES"/>
    <property type="match status" value="1"/>
</dbReference>
<evidence type="ECO:0000256" key="7">
    <source>
        <dbReference type="ARBA" id="ARBA00023239"/>
    </source>
</evidence>
<keyword evidence="6" id="KW-0238">DNA-binding</keyword>
<comment type="similarity">
    <text evidence="1 8">Belongs to the SOS response-associated peptidase family.</text>
</comment>
<name>A0A0G0LZU8_9BACT</name>
<evidence type="ECO:0000313" key="10">
    <source>
        <dbReference type="Proteomes" id="UP000034932"/>
    </source>
</evidence>
<dbReference type="Gene3D" id="3.90.1680.10">
    <property type="entry name" value="SOS response associated peptidase-like"/>
    <property type="match status" value="1"/>
</dbReference>
<dbReference type="GO" id="GO:0006508">
    <property type="term" value="P:proteolysis"/>
    <property type="evidence" value="ECO:0007669"/>
    <property type="project" value="UniProtKB-KW"/>
</dbReference>
<dbReference type="GO" id="GO:0016829">
    <property type="term" value="F:lyase activity"/>
    <property type="evidence" value="ECO:0007669"/>
    <property type="project" value="UniProtKB-KW"/>
</dbReference>
<dbReference type="GO" id="GO:0106300">
    <property type="term" value="P:protein-DNA covalent cross-linking repair"/>
    <property type="evidence" value="ECO:0007669"/>
    <property type="project" value="InterPro"/>
</dbReference>
<evidence type="ECO:0000256" key="5">
    <source>
        <dbReference type="ARBA" id="ARBA00023124"/>
    </source>
</evidence>
<keyword evidence="3" id="KW-0227">DNA damage</keyword>
<dbReference type="InterPro" id="IPR036590">
    <property type="entry name" value="SRAP-like"/>
</dbReference>
<sequence>MCGRFTVSTPEKIEKRFKTTNKLPIFDASWNVAPSQMVPTITRNSPNRITMMKWGLIWSKNSKFGTINIRSESTAEKPFFKHFLIDKRCLIIADSFYEWGEVNLEGKDEKYPFNFYLKNRELFGFAGIYNDFADAEGKPYFTCAILTTRPNKKVANIHTRMPVILQNKNEDFWLESENKDFDKLFKLLKPYPEDSMLMNVVSKRVNNPRNDDPDLIKELEGYQTKIQS</sequence>
<protein>
    <recommendedName>
        <fullName evidence="8">Abasic site processing protein</fullName>
        <ecNumber evidence="8">3.4.-.-</ecNumber>
    </recommendedName>
</protein>
<proteinExistence type="inferred from homology"/>
<dbReference type="Pfam" id="PF02586">
    <property type="entry name" value="SRAP"/>
    <property type="match status" value="1"/>
</dbReference>
<comment type="caution">
    <text evidence="9">The sequence shown here is derived from an EMBL/GenBank/DDBJ whole genome shotgun (WGS) entry which is preliminary data.</text>
</comment>
<dbReference type="PANTHER" id="PTHR13604">
    <property type="entry name" value="DC12-RELATED"/>
    <property type="match status" value="1"/>
</dbReference>
<dbReference type="EC" id="3.4.-.-" evidence="8"/>
<dbReference type="PATRIC" id="fig|1618573.3.peg.690"/>
<dbReference type="AlphaFoldDB" id="A0A0G0LZU8"/>
<dbReference type="SUPFAM" id="SSF143081">
    <property type="entry name" value="BB1717-like"/>
    <property type="match status" value="1"/>
</dbReference>